<name>A0A7Y0UU10_9ACTO</name>
<dbReference type="RefSeq" id="WP_169762606.1">
    <property type="nucleotide sequence ID" value="NZ_JABCUS010000010.1"/>
</dbReference>
<keyword evidence="5 6" id="KW-0472">Membrane</keyword>
<feature type="transmembrane region" description="Helical" evidence="6">
    <location>
        <begin position="165"/>
        <end position="187"/>
    </location>
</feature>
<feature type="transmembrane region" description="Helical" evidence="6">
    <location>
        <begin position="116"/>
        <end position="139"/>
    </location>
</feature>
<dbReference type="EMBL" id="JABCUS010000010">
    <property type="protein sequence ID" value="NMX03413.1"/>
    <property type="molecule type" value="Genomic_DNA"/>
</dbReference>
<protein>
    <submittedName>
        <fullName evidence="8">ABC transporter permease</fullName>
    </submittedName>
</protein>
<keyword evidence="3 6" id="KW-0812">Transmembrane</keyword>
<organism evidence="8 9">
    <name type="scientific">Mobiluncus mulieris</name>
    <dbReference type="NCBI Taxonomy" id="2052"/>
    <lineage>
        <taxon>Bacteria</taxon>
        <taxon>Bacillati</taxon>
        <taxon>Actinomycetota</taxon>
        <taxon>Actinomycetes</taxon>
        <taxon>Actinomycetales</taxon>
        <taxon>Actinomycetaceae</taxon>
        <taxon>Mobiluncus</taxon>
    </lineage>
</organism>
<feature type="transmembrane region" description="Helical" evidence="6">
    <location>
        <begin position="208"/>
        <end position="227"/>
    </location>
</feature>
<feature type="transmembrane region" description="Helical" evidence="6">
    <location>
        <begin position="505"/>
        <end position="524"/>
    </location>
</feature>
<dbReference type="InterPro" id="IPR038766">
    <property type="entry name" value="Membrane_comp_ABC_pdt"/>
</dbReference>
<feature type="transmembrane region" description="Helical" evidence="6">
    <location>
        <begin position="589"/>
        <end position="610"/>
    </location>
</feature>
<proteinExistence type="predicted"/>
<keyword evidence="2" id="KW-1003">Cell membrane</keyword>
<dbReference type="AlphaFoldDB" id="A0A7Y0UU10"/>
<comment type="subcellular location">
    <subcellularLocation>
        <location evidence="1">Cell membrane</location>
        <topology evidence="1">Multi-pass membrane protein</topology>
    </subcellularLocation>
</comment>
<feature type="transmembrane region" description="Helical" evidence="6">
    <location>
        <begin position="69"/>
        <end position="95"/>
    </location>
</feature>
<sequence length="626" mass="68679">MLELAKLATRLLKGHKSLYLSCAVTISIVTILSSAQVALGMNLSNPALVHVDGVSSEEVSLELIPLRGVLFFLGIILLVLSSFLIFSAIVQVVQLRSEEIQLLKLSGASKTQLNSLIAFEAFALGLFVGIPSAVIGSFFSIPQLHFLSAIGFFGKSLHVTYEFNFMQVLFVVGLVIFECAVAGYFATIKVGSEKETKSAIKRISPVTVVWRVLLALAIGIFLFAVNLDAFGGLYILLVPLMIVIAILLVAPLFIPIVSKLIGNAIGLLRPGIGLLVSQVSQKNVFRFSHYAAPPIICLGIVGTFMALDFPTSEMLYQDFYNSSKASSVFITEGSADANKIYDLVSAKSADVSRIRERLITDKRGYYSLYYVDFKENFNLLNQKLIQGQLDNVGNTNVASSISGSVIGDKVTIYNENGESFELTVTALLHDSVHEGYFIDWPMLSHFPKFAKSKNTETMVFARGITPQMSQDIAKSVNSEVKVLTRYGYAKYLQNMRHVLAFRGNVGMFGVILIMTLIALLQLTISEEIARRKQCQQLHALGVDNKDILSFGLATVLSTQLVSLLLTLISLLFTAYRCSSAAQTSTIADFMYVMPLILICWVSILLFTLVIQTLATHHSLRAVLKNV</sequence>
<evidence type="ECO:0000313" key="8">
    <source>
        <dbReference type="EMBL" id="NMX03413.1"/>
    </source>
</evidence>
<comment type="caution">
    <text evidence="8">The sequence shown here is derived from an EMBL/GenBank/DDBJ whole genome shotgun (WGS) entry which is preliminary data.</text>
</comment>
<evidence type="ECO:0000256" key="6">
    <source>
        <dbReference type="SAM" id="Phobius"/>
    </source>
</evidence>
<evidence type="ECO:0000256" key="3">
    <source>
        <dbReference type="ARBA" id="ARBA00022692"/>
    </source>
</evidence>
<reference evidence="8 9" key="1">
    <citation type="submission" date="2020-04" db="EMBL/GenBank/DDBJ databases">
        <title>Antimicrobial susceptibility and clonality of vaginal-derived multi-drug resistant Mobiluncus isolates in China.</title>
        <authorList>
            <person name="Zhang X."/>
        </authorList>
    </citation>
    <scope>NUCLEOTIDE SEQUENCE [LARGE SCALE GENOMIC DNA]</scope>
    <source>
        <strain evidence="8 9">12</strain>
    </source>
</reference>
<feature type="domain" description="ABC3 transporter permease C-terminal" evidence="7">
    <location>
        <begin position="72"/>
        <end position="190"/>
    </location>
</feature>
<dbReference type="PANTHER" id="PTHR30287">
    <property type="entry name" value="MEMBRANE COMPONENT OF PREDICTED ABC SUPERFAMILY METABOLITE UPTAKE TRANSPORTER"/>
    <property type="match status" value="1"/>
</dbReference>
<dbReference type="Pfam" id="PF02687">
    <property type="entry name" value="FtsX"/>
    <property type="match status" value="1"/>
</dbReference>
<feature type="transmembrane region" description="Helical" evidence="6">
    <location>
        <begin position="233"/>
        <end position="253"/>
    </location>
</feature>
<feature type="transmembrane region" description="Helical" evidence="6">
    <location>
        <begin position="18"/>
        <end position="39"/>
    </location>
</feature>
<evidence type="ECO:0000256" key="4">
    <source>
        <dbReference type="ARBA" id="ARBA00022989"/>
    </source>
</evidence>
<dbReference type="Proteomes" id="UP000575397">
    <property type="component" value="Unassembled WGS sequence"/>
</dbReference>
<accession>A0A7Y0UU10</accession>
<gene>
    <name evidence="8" type="ORF">HHJ77_05625</name>
</gene>
<evidence type="ECO:0000313" key="9">
    <source>
        <dbReference type="Proteomes" id="UP000575397"/>
    </source>
</evidence>
<evidence type="ECO:0000256" key="5">
    <source>
        <dbReference type="ARBA" id="ARBA00023136"/>
    </source>
</evidence>
<evidence type="ECO:0000259" key="7">
    <source>
        <dbReference type="Pfam" id="PF02687"/>
    </source>
</evidence>
<evidence type="ECO:0000256" key="2">
    <source>
        <dbReference type="ARBA" id="ARBA00022475"/>
    </source>
</evidence>
<keyword evidence="4 6" id="KW-1133">Transmembrane helix</keyword>
<dbReference type="InterPro" id="IPR003838">
    <property type="entry name" value="ABC3_permease_C"/>
</dbReference>
<feature type="transmembrane region" description="Helical" evidence="6">
    <location>
        <begin position="547"/>
        <end position="577"/>
    </location>
</feature>
<dbReference type="PANTHER" id="PTHR30287:SF2">
    <property type="entry name" value="BLL1001 PROTEIN"/>
    <property type="match status" value="1"/>
</dbReference>
<dbReference type="GO" id="GO:0005886">
    <property type="term" value="C:plasma membrane"/>
    <property type="evidence" value="ECO:0007669"/>
    <property type="project" value="UniProtKB-SubCell"/>
</dbReference>
<evidence type="ECO:0000256" key="1">
    <source>
        <dbReference type="ARBA" id="ARBA00004651"/>
    </source>
</evidence>